<dbReference type="PANTHER" id="PTHR42760:SF96">
    <property type="entry name" value="3-OXOACYL-[ACYL-CARRIER-PROTEIN] REDUCTASE FABG"/>
    <property type="match status" value="1"/>
</dbReference>
<accession>A0ABQ3QUX3</accession>
<proteinExistence type="inferred from homology"/>
<sequence length="234" mass="24571">MNRSVFITGGNRGIGRAIAEAMMAEGDHVAVTCRSGEPPAGALGVNCDITAPEDIEAAFKLIEEKHGPVEVLIANAGITRDALLVRMAEEDFTTVLDTNLTGTYRVAKRAMRGMLRSRYGRMVFISSAGALRGEPGQANYAAAKAGLIGLARSLTRECGARGITFNVVAPGLVATDMTAALPEARLEQIMKEVPAGRIAEPKDIAAAVRFLASDEASYITGEVLRVDGGVGMGH</sequence>
<comment type="caution">
    <text evidence="3">The sequence shown here is derived from an EMBL/GenBank/DDBJ whole genome shotgun (WGS) entry which is preliminary data.</text>
</comment>
<dbReference type="InterPro" id="IPR057326">
    <property type="entry name" value="KR_dom"/>
</dbReference>
<protein>
    <submittedName>
        <fullName evidence="3">Beta-ketoacyl-ACP reductase</fullName>
    </submittedName>
</protein>
<dbReference type="Pfam" id="PF13561">
    <property type="entry name" value="adh_short_C2"/>
    <property type="match status" value="1"/>
</dbReference>
<dbReference type="Proteomes" id="UP001050808">
    <property type="component" value="Unassembled WGS sequence"/>
</dbReference>
<dbReference type="PRINTS" id="PR00081">
    <property type="entry name" value="GDHRDH"/>
</dbReference>
<reference evidence="3" key="1">
    <citation type="submission" date="2024-05" db="EMBL/GenBank/DDBJ databases">
        <title>Whole genome shotgun sequence of Streptomyces violascens NBRC 12920.</title>
        <authorList>
            <person name="Komaki H."/>
            <person name="Tamura T."/>
        </authorList>
    </citation>
    <scope>NUCLEOTIDE SEQUENCE</scope>
    <source>
        <strain evidence="3">NBRC 12920</strain>
    </source>
</reference>
<dbReference type="SUPFAM" id="SSF51735">
    <property type="entry name" value="NAD(P)-binding Rossmann-fold domains"/>
    <property type="match status" value="1"/>
</dbReference>
<dbReference type="PANTHER" id="PTHR42760">
    <property type="entry name" value="SHORT-CHAIN DEHYDROGENASES/REDUCTASES FAMILY MEMBER"/>
    <property type="match status" value="1"/>
</dbReference>
<evidence type="ECO:0000313" key="4">
    <source>
        <dbReference type="Proteomes" id="UP001050808"/>
    </source>
</evidence>
<dbReference type="PRINTS" id="PR00080">
    <property type="entry name" value="SDRFAMILY"/>
</dbReference>
<dbReference type="Gene3D" id="3.40.50.720">
    <property type="entry name" value="NAD(P)-binding Rossmann-like Domain"/>
    <property type="match status" value="1"/>
</dbReference>
<dbReference type="RefSeq" id="WP_226599519.1">
    <property type="nucleotide sequence ID" value="NZ_BNDY01000017.1"/>
</dbReference>
<keyword evidence="4" id="KW-1185">Reference proteome</keyword>
<dbReference type="InterPro" id="IPR002347">
    <property type="entry name" value="SDR_fam"/>
</dbReference>
<evidence type="ECO:0000259" key="2">
    <source>
        <dbReference type="SMART" id="SM00822"/>
    </source>
</evidence>
<dbReference type="NCBIfam" id="NF009466">
    <property type="entry name" value="PRK12826.1-2"/>
    <property type="match status" value="1"/>
</dbReference>
<organism evidence="3 4">
    <name type="scientific">Streptomyces violascens</name>
    <dbReference type="NCBI Taxonomy" id="67381"/>
    <lineage>
        <taxon>Bacteria</taxon>
        <taxon>Bacillati</taxon>
        <taxon>Actinomycetota</taxon>
        <taxon>Actinomycetes</taxon>
        <taxon>Kitasatosporales</taxon>
        <taxon>Streptomycetaceae</taxon>
        <taxon>Streptomyces</taxon>
    </lineage>
</organism>
<gene>
    <name evidence="3" type="ORF">Sviol_54900</name>
</gene>
<feature type="domain" description="Ketoreductase" evidence="2">
    <location>
        <begin position="3"/>
        <end position="176"/>
    </location>
</feature>
<name>A0ABQ3QUX3_9ACTN</name>
<dbReference type="SMART" id="SM00822">
    <property type="entry name" value="PKS_KR"/>
    <property type="match status" value="1"/>
</dbReference>
<evidence type="ECO:0000256" key="1">
    <source>
        <dbReference type="ARBA" id="ARBA00006484"/>
    </source>
</evidence>
<dbReference type="InterPro" id="IPR036291">
    <property type="entry name" value="NAD(P)-bd_dom_sf"/>
</dbReference>
<comment type="similarity">
    <text evidence="1">Belongs to the short-chain dehydrogenases/reductases (SDR) family.</text>
</comment>
<dbReference type="EMBL" id="BNDY01000017">
    <property type="protein sequence ID" value="GHI41082.1"/>
    <property type="molecule type" value="Genomic_DNA"/>
</dbReference>
<evidence type="ECO:0000313" key="3">
    <source>
        <dbReference type="EMBL" id="GHI41082.1"/>
    </source>
</evidence>